<evidence type="ECO:0000256" key="7">
    <source>
        <dbReference type="SAM" id="Phobius"/>
    </source>
</evidence>
<dbReference type="Proteomes" id="UP001200470">
    <property type="component" value="Unassembled WGS sequence"/>
</dbReference>
<dbReference type="InterPro" id="IPR017850">
    <property type="entry name" value="Alkaline_phosphatase_core_sf"/>
</dbReference>
<keyword evidence="3" id="KW-0808">Transferase</keyword>
<keyword evidence="5 7" id="KW-1133">Transmembrane helix</keyword>
<feature type="domain" description="Sulfatase N-terminal" evidence="8">
    <location>
        <begin position="220"/>
        <end position="506"/>
    </location>
</feature>
<dbReference type="Pfam" id="PF00884">
    <property type="entry name" value="Sulfatase"/>
    <property type="match status" value="1"/>
</dbReference>
<feature type="transmembrane region" description="Helical" evidence="7">
    <location>
        <begin position="112"/>
        <end position="130"/>
    </location>
</feature>
<evidence type="ECO:0000256" key="2">
    <source>
        <dbReference type="ARBA" id="ARBA00022475"/>
    </source>
</evidence>
<name>A0ABS9CD51_9BACT</name>
<dbReference type="Gene3D" id="3.40.720.10">
    <property type="entry name" value="Alkaline Phosphatase, subunit A"/>
    <property type="match status" value="1"/>
</dbReference>
<feature type="transmembrane region" description="Helical" evidence="7">
    <location>
        <begin position="61"/>
        <end position="82"/>
    </location>
</feature>
<keyword evidence="4 7" id="KW-0812">Transmembrane</keyword>
<feature type="transmembrane region" description="Helical" evidence="7">
    <location>
        <begin position="150"/>
        <end position="170"/>
    </location>
</feature>
<evidence type="ECO:0000256" key="1">
    <source>
        <dbReference type="ARBA" id="ARBA00004651"/>
    </source>
</evidence>
<evidence type="ECO:0000313" key="9">
    <source>
        <dbReference type="EMBL" id="MCF2562677.1"/>
    </source>
</evidence>
<comment type="subcellular location">
    <subcellularLocation>
        <location evidence="1">Cell membrane</location>
        <topology evidence="1">Multi-pass membrane protein</topology>
    </subcellularLocation>
</comment>
<dbReference type="PANTHER" id="PTHR30443">
    <property type="entry name" value="INNER MEMBRANE PROTEIN"/>
    <property type="match status" value="1"/>
</dbReference>
<dbReference type="InterPro" id="IPR058130">
    <property type="entry name" value="PEA_transf_C"/>
</dbReference>
<accession>A0ABS9CD51</accession>
<reference evidence="9 10" key="1">
    <citation type="submission" date="2020-12" db="EMBL/GenBank/DDBJ databases">
        <title>Whole genome sequences of gut porcine anaerobes.</title>
        <authorList>
            <person name="Kubasova T."/>
            <person name="Jahodarova E."/>
            <person name="Rychlik I."/>
        </authorList>
    </citation>
    <scope>NUCLEOTIDE SEQUENCE [LARGE SCALE GENOMIC DNA]</scope>
    <source>
        <strain evidence="9 10">An925</strain>
    </source>
</reference>
<evidence type="ECO:0000256" key="4">
    <source>
        <dbReference type="ARBA" id="ARBA00022692"/>
    </source>
</evidence>
<dbReference type="InterPro" id="IPR000917">
    <property type="entry name" value="Sulfatase_N"/>
</dbReference>
<keyword evidence="2" id="KW-1003">Cell membrane</keyword>
<evidence type="ECO:0000256" key="6">
    <source>
        <dbReference type="ARBA" id="ARBA00023136"/>
    </source>
</evidence>
<protein>
    <submittedName>
        <fullName evidence="9">Sulfatase-like hydrolase/transferase</fullName>
    </submittedName>
</protein>
<sequence length="561" mass="64212">MMKQKTINKLFYFFLTVLILPNIIQIYTEGLGLWGNMVNIIAPVAFYILALTVGRRIGRTVIILFPFLFLGAFQLVLTYLYGRGPIAVDMWLNLVTTNGDEVGELLSQLLPAIGWVVIIYVPTIILAITLWTKKRDLDHTFVKHWRKSGFIMAVAAILLTTTVTISTDFIPTNSIFPLNACYNCTLAFGREKASAEYHKTSDHFTFNAKSTIDPTDTTRQTIVCVVGETSRSDNWQLYGYHRPTNPLLTKQQGLTVFSNYMSQSNTTHKSVPILLSLASAEDFNILFRTKGIMQAFREAGWHTAYISNQQRNHSFIDFLGEQADNCIFLHDTANGGSKAMTTDSDVLTPLRNQLAKDYHKLFVVVHTYGSHFDYADRYPKLMAHFLPDSYNGAKPQYRQMMVNAYDNSIRFTDWLLHRIIRLAQQRGGATAMLFTSDHGEDIFDDSRKLFLHASPYPSFYQLHVPMVIWTSEVYTKQFPNEADALHRNSQLPASSNCVFHTLLTLGHVATTYRNDTLSLASRRFMPQQKRFFLDDHNTPRTYEECMQETDIRLLKLKHIIK</sequence>
<dbReference type="RefSeq" id="WP_301637279.1">
    <property type="nucleotide sequence ID" value="NZ_JADYTN010000001.1"/>
</dbReference>
<dbReference type="SUPFAM" id="SSF53649">
    <property type="entry name" value="Alkaline phosphatase-like"/>
    <property type="match status" value="1"/>
</dbReference>
<dbReference type="PANTHER" id="PTHR30443:SF0">
    <property type="entry name" value="PHOSPHOETHANOLAMINE TRANSFERASE EPTA"/>
    <property type="match status" value="1"/>
</dbReference>
<dbReference type="EMBL" id="JADYTN010000001">
    <property type="protein sequence ID" value="MCF2562677.1"/>
    <property type="molecule type" value="Genomic_DNA"/>
</dbReference>
<gene>
    <name evidence="9" type="ORF">I6E12_00910</name>
</gene>
<evidence type="ECO:0000259" key="8">
    <source>
        <dbReference type="Pfam" id="PF00884"/>
    </source>
</evidence>
<feature type="transmembrane region" description="Helical" evidence="7">
    <location>
        <begin position="10"/>
        <end position="27"/>
    </location>
</feature>
<evidence type="ECO:0000256" key="5">
    <source>
        <dbReference type="ARBA" id="ARBA00022989"/>
    </source>
</evidence>
<keyword evidence="10" id="KW-1185">Reference proteome</keyword>
<comment type="caution">
    <text evidence="9">The sequence shown here is derived from an EMBL/GenBank/DDBJ whole genome shotgun (WGS) entry which is preliminary data.</text>
</comment>
<organism evidence="9 10">
    <name type="scientific">Xylanibacter brevis</name>
    <dbReference type="NCBI Taxonomy" id="83231"/>
    <lineage>
        <taxon>Bacteria</taxon>
        <taxon>Pseudomonadati</taxon>
        <taxon>Bacteroidota</taxon>
        <taxon>Bacteroidia</taxon>
        <taxon>Bacteroidales</taxon>
        <taxon>Prevotellaceae</taxon>
        <taxon>Xylanibacter</taxon>
    </lineage>
</organism>
<dbReference type="CDD" id="cd16017">
    <property type="entry name" value="LptA"/>
    <property type="match status" value="1"/>
</dbReference>
<evidence type="ECO:0000256" key="3">
    <source>
        <dbReference type="ARBA" id="ARBA00022679"/>
    </source>
</evidence>
<dbReference type="InterPro" id="IPR040423">
    <property type="entry name" value="PEA_transferase"/>
</dbReference>
<evidence type="ECO:0000313" key="10">
    <source>
        <dbReference type="Proteomes" id="UP001200470"/>
    </source>
</evidence>
<feature type="transmembrane region" description="Helical" evidence="7">
    <location>
        <begin position="33"/>
        <end position="54"/>
    </location>
</feature>
<proteinExistence type="predicted"/>
<keyword evidence="6 7" id="KW-0472">Membrane</keyword>